<proteinExistence type="predicted"/>
<dbReference type="Proteomes" id="UP000756921">
    <property type="component" value="Unassembled WGS sequence"/>
</dbReference>
<feature type="compositionally biased region" description="Polar residues" evidence="1">
    <location>
        <begin position="130"/>
        <end position="145"/>
    </location>
</feature>
<organism evidence="2 3">
    <name type="scientific">Paraphaeosphaeria minitans</name>
    <dbReference type="NCBI Taxonomy" id="565426"/>
    <lineage>
        <taxon>Eukaryota</taxon>
        <taxon>Fungi</taxon>
        <taxon>Dikarya</taxon>
        <taxon>Ascomycota</taxon>
        <taxon>Pezizomycotina</taxon>
        <taxon>Dothideomycetes</taxon>
        <taxon>Pleosporomycetidae</taxon>
        <taxon>Pleosporales</taxon>
        <taxon>Massarineae</taxon>
        <taxon>Didymosphaeriaceae</taxon>
        <taxon>Paraphaeosphaeria</taxon>
    </lineage>
</organism>
<comment type="caution">
    <text evidence="2">The sequence shown here is derived from an EMBL/GenBank/DDBJ whole genome shotgun (WGS) entry which is preliminary data.</text>
</comment>
<dbReference type="EMBL" id="WJXW01000009">
    <property type="protein sequence ID" value="KAF9733038.1"/>
    <property type="molecule type" value="Genomic_DNA"/>
</dbReference>
<gene>
    <name evidence="2" type="ORF">PMIN01_08720</name>
</gene>
<accession>A0A9P6GCZ8</accession>
<sequence length="145" mass="15862">MRSNVHAKLEKAASRRVTFGAVFRFGRAWVIEVQVIGAAAKGVEALARAKVQERNAQYSRAVVNRPSSSHRDPAVSPVADRCIDPTALSFKSVLVSLFRYGRQCRGGIATRTSPCREEEPSSARRLVLGATTQQRSPRTSPGLQK</sequence>
<evidence type="ECO:0000256" key="1">
    <source>
        <dbReference type="SAM" id="MobiDB-lite"/>
    </source>
</evidence>
<evidence type="ECO:0000313" key="2">
    <source>
        <dbReference type="EMBL" id="KAF9733038.1"/>
    </source>
</evidence>
<evidence type="ECO:0000313" key="3">
    <source>
        <dbReference type="Proteomes" id="UP000756921"/>
    </source>
</evidence>
<keyword evidence="3" id="KW-1185">Reference proteome</keyword>
<name>A0A9P6GCZ8_9PLEO</name>
<dbReference type="AlphaFoldDB" id="A0A9P6GCZ8"/>
<feature type="region of interest" description="Disordered" evidence="1">
    <location>
        <begin position="110"/>
        <end position="145"/>
    </location>
</feature>
<protein>
    <submittedName>
        <fullName evidence="2">Uncharacterized protein</fullName>
    </submittedName>
</protein>
<dbReference type="OrthoDB" id="10389108at2759"/>
<reference evidence="2" key="1">
    <citation type="journal article" date="2020" name="Mol. Plant Microbe Interact.">
        <title>Genome Sequence of the Biocontrol Agent Coniothyrium minitans strain Conio (IMI 134523).</title>
        <authorList>
            <person name="Patel D."/>
            <person name="Shittu T.A."/>
            <person name="Baroncelli R."/>
            <person name="Muthumeenakshi S."/>
            <person name="Osborne T.H."/>
            <person name="Janganan T.K."/>
            <person name="Sreenivasaprasad S."/>
        </authorList>
    </citation>
    <scope>NUCLEOTIDE SEQUENCE</scope>
    <source>
        <strain evidence="2">Conio</strain>
    </source>
</reference>